<name>A0A1I8HWA1_9PLAT</name>
<evidence type="ECO:0000256" key="1">
    <source>
        <dbReference type="SAM" id="MobiDB-lite"/>
    </source>
</evidence>
<protein>
    <submittedName>
        <fullName evidence="3">Uncharacterized protein</fullName>
    </submittedName>
</protein>
<proteinExistence type="predicted"/>
<feature type="region of interest" description="Disordered" evidence="1">
    <location>
        <begin position="1"/>
        <end position="25"/>
    </location>
</feature>
<accession>A0A1I8HWA1</accession>
<feature type="compositionally biased region" description="Pro residues" evidence="1">
    <location>
        <begin position="14"/>
        <end position="23"/>
    </location>
</feature>
<sequence length="97" mass="10900">MAPSIGTRSSSSPSDPPSPPPPLSRRLRLQPLLAWRRRALRIPPVTSPRLAGRAAPRLLPWLLRERRWPPLPAPLIRARSAPFALWPIRWRACSPPG</sequence>
<reference evidence="3" key="1">
    <citation type="submission" date="2016-11" db="UniProtKB">
        <authorList>
            <consortium name="WormBaseParasite"/>
        </authorList>
    </citation>
    <scope>IDENTIFICATION</scope>
</reference>
<dbReference type="WBParaSite" id="maker-uti_cns_0008463-snap-gene-0.3-mRNA-1">
    <property type="protein sequence ID" value="maker-uti_cns_0008463-snap-gene-0.3-mRNA-1"/>
    <property type="gene ID" value="maker-uti_cns_0008463-snap-gene-0.3"/>
</dbReference>
<dbReference type="Proteomes" id="UP000095280">
    <property type="component" value="Unplaced"/>
</dbReference>
<dbReference type="AlphaFoldDB" id="A0A1I8HWA1"/>
<keyword evidence="2" id="KW-1185">Reference proteome</keyword>
<organism evidence="2 3">
    <name type="scientific">Macrostomum lignano</name>
    <dbReference type="NCBI Taxonomy" id="282301"/>
    <lineage>
        <taxon>Eukaryota</taxon>
        <taxon>Metazoa</taxon>
        <taxon>Spiralia</taxon>
        <taxon>Lophotrochozoa</taxon>
        <taxon>Platyhelminthes</taxon>
        <taxon>Rhabditophora</taxon>
        <taxon>Macrostomorpha</taxon>
        <taxon>Macrostomida</taxon>
        <taxon>Macrostomidae</taxon>
        <taxon>Macrostomum</taxon>
    </lineage>
</organism>
<evidence type="ECO:0000313" key="2">
    <source>
        <dbReference type="Proteomes" id="UP000095280"/>
    </source>
</evidence>
<evidence type="ECO:0000313" key="3">
    <source>
        <dbReference type="WBParaSite" id="maker-uti_cns_0008463-snap-gene-0.3-mRNA-1"/>
    </source>
</evidence>